<dbReference type="PANTHER" id="PTHR43267:SF2">
    <property type="entry name" value="TRNA THREONYLCARBAMOYLADENOSINE DEHYDRATASE 1-RELATED"/>
    <property type="match status" value="1"/>
</dbReference>
<dbReference type="GO" id="GO:0046872">
    <property type="term" value="F:metal ion binding"/>
    <property type="evidence" value="ECO:0007669"/>
    <property type="project" value="UniProtKB-KW"/>
</dbReference>
<dbReference type="GO" id="GO:0061504">
    <property type="term" value="P:cyclic threonylcarbamoyladenosine biosynthetic process"/>
    <property type="evidence" value="ECO:0007669"/>
    <property type="project" value="TreeGrafter"/>
</dbReference>
<dbReference type="GO" id="GO:0008641">
    <property type="term" value="F:ubiquitin-like modifier activating enzyme activity"/>
    <property type="evidence" value="ECO:0007669"/>
    <property type="project" value="InterPro"/>
</dbReference>
<dbReference type="Pfam" id="PF14464">
    <property type="entry name" value="Prok-JAB"/>
    <property type="match status" value="1"/>
</dbReference>
<dbReference type="InterPro" id="IPR028090">
    <property type="entry name" value="JAB_dom_prok"/>
</dbReference>
<dbReference type="InterPro" id="IPR035985">
    <property type="entry name" value="Ubiquitin-activating_enz"/>
</dbReference>
<keyword evidence="1" id="KW-0645">Protease</keyword>
<keyword evidence="2" id="KW-0479">Metal-binding</keyword>
<dbReference type="AlphaFoldDB" id="A0AB39XBU9"/>
<dbReference type="Pfam" id="PF14457">
    <property type="entry name" value="Prok-E2_A"/>
    <property type="match status" value="1"/>
</dbReference>
<dbReference type="InterPro" id="IPR000594">
    <property type="entry name" value="ThiF_NAD_FAD-bd"/>
</dbReference>
<evidence type="ECO:0000313" key="8">
    <source>
        <dbReference type="EMBL" id="XDV55323.1"/>
    </source>
</evidence>
<keyword evidence="8" id="KW-0548">Nucleotidyltransferase</keyword>
<accession>A0AB39XBU9</accession>
<dbReference type="GO" id="GO:0016779">
    <property type="term" value="F:nucleotidyltransferase activity"/>
    <property type="evidence" value="ECO:0007669"/>
    <property type="project" value="UniProtKB-KW"/>
</dbReference>
<gene>
    <name evidence="8" type="ORF">AB8Z38_21205</name>
</gene>
<keyword evidence="8" id="KW-0808">Transferase</keyword>
<evidence type="ECO:0000259" key="7">
    <source>
        <dbReference type="Pfam" id="PF14464"/>
    </source>
</evidence>
<evidence type="ECO:0000256" key="3">
    <source>
        <dbReference type="ARBA" id="ARBA00022801"/>
    </source>
</evidence>
<keyword evidence="4" id="KW-0862">Zinc</keyword>
<feature type="domain" description="JAB" evidence="7">
    <location>
        <begin position="648"/>
        <end position="746"/>
    </location>
</feature>
<dbReference type="Gene3D" id="3.40.50.720">
    <property type="entry name" value="NAD(P)-binding Rossmann-like Domain"/>
    <property type="match status" value="1"/>
</dbReference>
<sequence>MDELHSTPQEKEDEDSLSPAIRSAVAELRAKYPAQAAPVLKWNDNYVAVPLAVDVELPGRGPVGGVDIRKREPLLLLFPIRSFPYLAPRVYSDRRDFSKAFPHLNPTGPKLPASLCLHRGSIDAWFAEHTVSDLVERARGWLRDAARNRLIPEGDAFEPTRSPDTSGTFVYPPEVFIAKAAGLRAAQGGTAGSALVAYDLLDDESKAEIGEKEYTVRQAAFVTDDTLEAHQVIAGLLNEFAEKPEYKGQFQRRLFGLLLWTPETDVCSRYFGDLPETLGDLEVWAEELGFQLRAALTSYLANGLQLFSGVPIVLAVRRPQQVLGRTSDVELLNFLILAGGDHWPKDGAWDPAARLRFADHRTPLTPEFAREISALPADRVAEPTVVFGAGALGSKVASHLARSGSVALKIADNAKIAPHNLVRHALGGRTVGKSKAEALKDELVGLYPGQGDLPIEAKNTSALSRLRSPAFFDGYANLVDMTASNIVFNGLRDAALPDTLRVHRAEIAHRGMLGLLSIEGTGRNPRIDDLQALIYDSAMEDDAVAAWLEEVRSTRDDRVGSGGLEDIQVGLSCSSATMRLADEVVSFHAAAVTRRLRPYLAKGGPARTEGLVNLSFLGEEGDARASARPVKPTIVLGADYGWQIRIAAAVAEEMLGLMRRHSPSETGGILVGRVAATMKTIYVTRLVPAPPDSRGTPWVFERGTEKLPEALARIERRTGGLLTYVGEWHTHPAGGSDLSDTDKTAVIGLRSVLDRVDKPTLVTIVTPEEIRPHLFESTSPPVVIDPPRRRPRFMRVIFWRR</sequence>
<evidence type="ECO:0000256" key="4">
    <source>
        <dbReference type="ARBA" id="ARBA00022833"/>
    </source>
</evidence>
<dbReference type="PANTHER" id="PTHR43267">
    <property type="entry name" value="TRNA THREONYLCARBAMOYLADENOSINE DEHYDRATASE"/>
    <property type="match status" value="1"/>
</dbReference>
<feature type="domain" description="THIF-type NAD/FAD binding fold" evidence="6">
    <location>
        <begin position="385"/>
        <end position="449"/>
    </location>
</feature>
<dbReference type="Gene3D" id="3.40.140.10">
    <property type="entry name" value="Cytidine Deaminase, domain 2"/>
    <property type="match status" value="1"/>
</dbReference>
<evidence type="ECO:0000256" key="5">
    <source>
        <dbReference type="ARBA" id="ARBA00023049"/>
    </source>
</evidence>
<dbReference type="GO" id="GO:0061503">
    <property type="term" value="F:tRNA threonylcarbamoyladenosine dehydratase"/>
    <property type="evidence" value="ECO:0007669"/>
    <property type="project" value="TreeGrafter"/>
</dbReference>
<keyword evidence="5" id="KW-0482">Metalloprotease</keyword>
<evidence type="ECO:0000256" key="2">
    <source>
        <dbReference type="ARBA" id="ARBA00022723"/>
    </source>
</evidence>
<evidence type="ECO:0000256" key="1">
    <source>
        <dbReference type="ARBA" id="ARBA00022670"/>
    </source>
</evidence>
<organism evidence="8">
    <name type="scientific">Bradyrhizobium sp. LLZ17</name>
    <dbReference type="NCBI Taxonomy" id="3239388"/>
    <lineage>
        <taxon>Bacteria</taxon>
        <taxon>Pseudomonadati</taxon>
        <taxon>Pseudomonadota</taxon>
        <taxon>Alphaproteobacteria</taxon>
        <taxon>Hyphomicrobiales</taxon>
        <taxon>Nitrobacteraceae</taxon>
        <taxon>Bradyrhizobium</taxon>
    </lineage>
</organism>
<dbReference type="EMBL" id="CP165734">
    <property type="protein sequence ID" value="XDV55323.1"/>
    <property type="molecule type" value="Genomic_DNA"/>
</dbReference>
<dbReference type="Pfam" id="PF00899">
    <property type="entry name" value="ThiF"/>
    <property type="match status" value="1"/>
</dbReference>
<dbReference type="InterPro" id="IPR032865">
    <property type="entry name" value="Prok-E2_A"/>
</dbReference>
<name>A0AB39XBU9_9BRAD</name>
<dbReference type="SUPFAM" id="SSF102712">
    <property type="entry name" value="JAB1/MPN domain"/>
    <property type="match status" value="1"/>
</dbReference>
<evidence type="ECO:0000259" key="6">
    <source>
        <dbReference type="Pfam" id="PF00899"/>
    </source>
</evidence>
<dbReference type="SUPFAM" id="SSF69572">
    <property type="entry name" value="Activating enzymes of the ubiquitin-like proteins"/>
    <property type="match status" value="1"/>
</dbReference>
<keyword evidence="3" id="KW-0378">Hydrolase</keyword>
<proteinExistence type="predicted"/>
<dbReference type="GO" id="GO:0008237">
    <property type="term" value="F:metallopeptidase activity"/>
    <property type="evidence" value="ECO:0007669"/>
    <property type="project" value="UniProtKB-KW"/>
</dbReference>
<dbReference type="InterPro" id="IPR045886">
    <property type="entry name" value="ThiF/MoeB/HesA"/>
</dbReference>
<reference evidence="8" key="1">
    <citation type="submission" date="2024-08" db="EMBL/GenBank/DDBJ databases">
        <authorList>
            <person name="Chaddad Z."/>
            <person name="Lamrabet M."/>
            <person name="Bouhnik O."/>
            <person name="Alami S."/>
            <person name="Wipf D."/>
            <person name="Courty P.E."/>
            <person name="Missbah El Idrissi M."/>
        </authorList>
    </citation>
    <scope>NUCLEOTIDE SEQUENCE</scope>
    <source>
        <strain evidence="8">LLZ17</strain>
    </source>
</reference>
<protein>
    <submittedName>
        <fullName evidence="8">ThiF family adenylyltransferase</fullName>
    </submittedName>
</protein>
<dbReference type="RefSeq" id="WP_369719775.1">
    <property type="nucleotide sequence ID" value="NZ_CP165734.1"/>
</dbReference>
<dbReference type="GO" id="GO:0006508">
    <property type="term" value="P:proteolysis"/>
    <property type="evidence" value="ECO:0007669"/>
    <property type="project" value="UniProtKB-KW"/>
</dbReference>